<dbReference type="GO" id="GO:0048471">
    <property type="term" value="C:perinuclear region of cytoplasm"/>
    <property type="evidence" value="ECO:0007669"/>
    <property type="project" value="TreeGrafter"/>
</dbReference>
<keyword evidence="5" id="KW-0812">Transmembrane</keyword>
<keyword evidence="2" id="KW-0433">Leucine-rich repeat</keyword>
<feature type="region of interest" description="Disordered" evidence="4">
    <location>
        <begin position="18"/>
        <end position="49"/>
    </location>
</feature>
<evidence type="ECO:0000256" key="1">
    <source>
        <dbReference type="ARBA" id="ARBA00022468"/>
    </source>
</evidence>
<sequence>MLPCSVTASTALTTSKADSVQGINGTSPDDDGSGTDTEHDRSMVRSGSLLNHSAHHLYEKIKVDDEKEGANQQLEDQQQQQRSHHCQQARERSENLPGGQSRIYSSVVPLCPWGSMVAHTTLFVHPRKVLVESKSSSLCSGDMLSHVLSFMIQSDRLRMVSTCRWLRQERLYVLRELDMRQPQQGAAADCILWERTATLGEKAKSSCNTGSSVSQSCASKATGMLEALEVSEEDVAQQEEVSIQEQATAGGELLIRQRHSNGKASELSVSPIQGSTLERSAVSLLQHTPLLRRMRYRGEVHYLTRALTCPATPPLRQLLALDLCETSMNARGAKCLAAAFAEGVCPQLGHLDLSDNPEIGEAGAGALGRALEDGALPHLQGLLLFGDRIQNGGLAIARAMASGNLSNLEILDLSGAGLGTACVVELSRTLESGHCPRLEQLGLSDNNVEELGVQCLALALGVRASAGCSHLEKLHVGGNVVGSGGAQKLAQALRRDGCGSRLSLLELHSARLGGEGIREITEALKAGACGGLRELWLDDNTENGERRDEAVHDIMEVLASGALPALQALGLNWTGLGGSGAAALALALTIFPRPNLHRLDLRSTSITGLALAPLADALSRHVCPSLRWLDLSGNALFLSGARELARALKAGAGSNLRRLDLHAVGLEGTGIREIAGALQQRACPELMGLGLALNRIGHQGAVMLGEAIAAGGLAKLVGLELHKNELGDAGVVALTDVLASGSCPMLMYLGMSTSRATDVGAQALVEGIRKGPGLARLERLNLQDNWIGRQGLARLEDIVSVVAARGGRLRLELSGNGTRQIVSREAGWILNSTKRACVGLLVGGGTVIGALAINLVTKRPEYRLALPLRNEALQSTIMAILYFLGALIVGIAQGHGLLRSWDQGSPAGDFRTNRWGSFEVGLAGQDMTFERRRVPGYVMGVVILGDVAVTSTGMQRSAEDFFLLLEWTIGIIVGIGLTFQLSRYR</sequence>
<dbReference type="GO" id="GO:0031267">
    <property type="term" value="F:small GTPase binding"/>
    <property type="evidence" value="ECO:0007669"/>
    <property type="project" value="TreeGrafter"/>
</dbReference>
<proteinExistence type="predicted"/>
<organism evidence="6 7">
    <name type="scientific">Nannochloropsis gaditana</name>
    <dbReference type="NCBI Taxonomy" id="72520"/>
    <lineage>
        <taxon>Eukaryota</taxon>
        <taxon>Sar</taxon>
        <taxon>Stramenopiles</taxon>
        <taxon>Ochrophyta</taxon>
        <taxon>Eustigmatophyceae</taxon>
        <taxon>Eustigmatales</taxon>
        <taxon>Monodopsidaceae</taxon>
        <taxon>Nannochloropsis</taxon>
    </lineage>
</organism>
<dbReference type="Pfam" id="PF13516">
    <property type="entry name" value="LRR_6"/>
    <property type="match status" value="1"/>
</dbReference>
<reference evidence="6 7" key="1">
    <citation type="journal article" date="2014" name="Mol. Plant">
        <title>Chromosome Scale Genome Assembly and Transcriptome Profiling of Nannochloropsis gaditana in Nitrogen Depletion.</title>
        <authorList>
            <person name="Corteggiani Carpinelli E."/>
            <person name="Telatin A."/>
            <person name="Vitulo N."/>
            <person name="Forcato C."/>
            <person name="D'Angelo M."/>
            <person name="Schiavon R."/>
            <person name="Vezzi A."/>
            <person name="Giacometti G.M."/>
            <person name="Morosinotto T."/>
            <person name="Valle G."/>
        </authorList>
    </citation>
    <scope>NUCLEOTIDE SEQUENCE [LARGE SCALE GENOMIC DNA]</scope>
    <source>
        <strain evidence="6 7">B-31</strain>
    </source>
</reference>
<feature type="transmembrane region" description="Helical" evidence="5">
    <location>
        <begin position="836"/>
        <end position="857"/>
    </location>
</feature>
<dbReference type="PANTHER" id="PTHR24113">
    <property type="entry name" value="RAN GTPASE-ACTIVATING PROTEIN 1"/>
    <property type="match status" value="1"/>
</dbReference>
<feature type="transmembrane region" description="Helical" evidence="5">
    <location>
        <begin position="877"/>
        <end position="898"/>
    </location>
</feature>
<evidence type="ECO:0000313" key="7">
    <source>
        <dbReference type="Proteomes" id="UP000019335"/>
    </source>
</evidence>
<protein>
    <submittedName>
        <fullName evidence="6">Protein nlrc3</fullName>
    </submittedName>
</protein>
<dbReference type="EMBL" id="AZIL01001306">
    <property type="protein sequence ID" value="EWM24272.1"/>
    <property type="molecule type" value="Genomic_DNA"/>
</dbReference>
<feature type="transmembrane region" description="Helical" evidence="5">
    <location>
        <begin position="934"/>
        <end position="955"/>
    </location>
</feature>
<dbReference type="Gene3D" id="3.80.10.10">
    <property type="entry name" value="Ribonuclease Inhibitor"/>
    <property type="match status" value="2"/>
</dbReference>
<dbReference type="GO" id="GO:0006913">
    <property type="term" value="P:nucleocytoplasmic transport"/>
    <property type="evidence" value="ECO:0007669"/>
    <property type="project" value="TreeGrafter"/>
</dbReference>
<dbReference type="OrthoDB" id="6375174at2759"/>
<feature type="transmembrane region" description="Helical" evidence="5">
    <location>
        <begin position="573"/>
        <end position="592"/>
    </location>
</feature>
<accession>W7TDA7</accession>
<dbReference type="SMART" id="SM00368">
    <property type="entry name" value="LRR_RI"/>
    <property type="match status" value="13"/>
</dbReference>
<keyword evidence="3" id="KW-0677">Repeat</keyword>
<feature type="transmembrane region" description="Helical" evidence="5">
    <location>
        <begin position="961"/>
        <end position="981"/>
    </location>
</feature>
<evidence type="ECO:0000313" key="6">
    <source>
        <dbReference type="EMBL" id="EWM24272.1"/>
    </source>
</evidence>
<dbReference type="InterPro" id="IPR001611">
    <property type="entry name" value="Leu-rich_rpt"/>
</dbReference>
<gene>
    <name evidence="6" type="ORF">Naga_100020g65</name>
</gene>
<evidence type="ECO:0000256" key="4">
    <source>
        <dbReference type="SAM" id="MobiDB-lite"/>
    </source>
</evidence>
<dbReference type="PANTHER" id="PTHR24113:SF12">
    <property type="entry name" value="RAN GTPASE-ACTIVATING PROTEIN 1"/>
    <property type="match status" value="1"/>
</dbReference>
<keyword evidence="5" id="KW-0472">Membrane</keyword>
<dbReference type="GO" id="GO:0005634">
    <property type="term" value="C:nucleus"/>
    <property type="evidence" value="ECO:0007669"/>
    <property type="project" value="TreeGrafter"/>
</dbReference>
<dbReference type="InterPro" id="IPR027038">
    <property type="entry name" value="RanGap"/>
</dbReference>
<evidence type="ECO:0000256" key="3">
    <source>
        <dbReference type="ARBA" id="ARBA00022737"/>
    </source>
</evidence>
<keyword evidence="1" id="KW-0343">GTPase activation</keyword>
<dbReference type="SUPFAM" id="SSF52047">
    <property type="entry name" value="RNI-like"/>
    <property type="match status" value="2"/>
</dbReference>
<keyword evidence="7" id="KW-1185">Reference proteome</keyword>
<dbReference type="GO" id="GO:0005829">
    <property type="term" value="C:cytosol"/>
    <property type="evidence" value="ECO:0007669"/>
    <property type="project" value="TreeGrafter"/>
</dbReference>
<dbReference type="AlphaFoldDB" id="W7TDA7"/>
<name>W7TDA7_9STRA</name>
<keyword evidence="5" id="KW-1133">Transmembrane helix</keyword>
<dbReference type="InterPro" id="IPR032675">
    <property type="entry name" value="LRR_dom_sf"/>
</dbReference>
<evidence type="ECO:0000256" key="2">
    <source>
        <dbReference type="ARBA" id="ARBA00022614"/>
    </source>
</evidence>
<dbReference type="GO" id="GO:0005096">
    <property type="term" value="F:GTPase activator activity"/>
    <property type="evidence" value="ECO:0007669"/>
    <property type="project" value="UniProtKB-KW"/>
</dbReference>
<dbReference type="Proteomes" id="UP000019335">
    <property type="component" value="Chromosome 14"/>
</dbReference>
<comment type="caution">
    <text evidence="6">The sequence shown here is derived from an EMBL/GenBank/DDBJ whole genome shotgun (WGS) entry which is preliminary data.</text>
</comment>
<evidence type="ECO:0000256" key="5">
    <source>
        <dbReference type="SAM" id="Phobius"/>
    </source>
</evidence>